<dbReference type="InterPro" id="IPR026444">
    <property type="entry name" value="Secre_tail"/>
</dbReference>
<evidence type="ECO:0000259" key="3">
    <source>
        <dbReference type="Pfam" id="PF18962"/>
    </source>
</evidence>
<accession>A0A1X7LBP1</accession>
<dbReference type="Proteomes" id="UP000193804">
    <property type="component" value="Unassembled WGS sequence"/>
</dbReference>
<dbReference type="GO" id="GO:0003824">
    <property type="term" value="F:catalytic activity"/>
    <property type="evidence" value="ECO:0007669"/>
    <property type="project" value="InterPro"/>
</dbReference>
<dbReference type="EMBL" id="FXAW01000009">
    <property type="protein sequence ID" value="SMG50813.1"/>
    <property type="molecule type" value="Genomic_DNA"/>
</dbReference>
<proteinExistence type="predicted"/>
<reference evidence="5" key="1">
    <citation type="submission" date="2017-04" db="EMBL/GenBank/DDBJ databases">
        <authorList>
            <person name="Varghese N."/>
            <person name="Submissions S."/>
        </authorList>
    </citation>
    <scope>NUCLEOTIDE SEQUENCE [LARGE SCALE GENOMIC DNA]</scope>
    <source>
        <strain evidence="5">DSM 4125</strain>
    </source>
</reference>
<dbReference type="InterPro" id="IPR036691">
    <property type="entry name" value="Endo/exonu/phosph_ase_sf"/>
</dbReference>
<gene>
    <name evidence="4" type="ORF">SAMN05661096_03746</name>
</gene>
<evidence type="ECO:0000313" key="4">
    <source>
        <dbReference type="EMBL" id="SMG50813.1"/>
    </source>
</evidence>
<dbReference type="NCBIfam" id="NF038128">
    <property type="entry name" value="choice_anch_J"/>
    <property type="match status" value="1"/>
</dbReference>
<dbReference type="InterPro" id="IPR005135">
    <property type="entry name" value="Endo/exonuclease/phosphatase"/>
</dbReference>
<dbReference type="NCBIfam" id="TIGR04183">
    <property type="entry name" value="Por_Secre_tail"/>
    <property type="match status" value="1"/>
</dbReference>
<dbReference type="SUPFAM" id="SSF56219">
    <property type="entry name" value="DNase I-like"/>
    <property type="match status" value="1"/>
</dbReference>
<evidence type="ECO:0000256" key="1">
    <source>
        <dbReference type="SAM" id="MobiDB-lite"/>
    </source>
</evidence>
<organism evidence="4 5">
    <name type="scientific">Marivirga sericea</name>
    <dbReference type="NCBI Taxonomy" id="1028"/>
    <lineage>
        <taxon>Bacteria</taxon>
        <taxon>Pseudomonadati</taxon>
        <taxon>Bacteroidota</taxon>
        <taxon>Cytophagia</taxon>
        <taxon>Cytophagales</taxon>
        <taxon>Marivirgaceae</taxon>
        <taxon>Marivirga</taxon>
    </lineage>
</organism>
<keyword evidence="5" id="KW-1185">Reference proteome</keyword>
<evidence type="ECO:0000313" key="5">
    <source>
        <dbReference type="Proteomes" id="UP000193804"/>
    </source>
</evidence>
<dbReference type="Pfam" id="PF18962">
    <property type="entry name" value="Por_Secre_tail"/>
    <property type="match status" value="1"/>
</dbReference>
<dbReference type="OrthoDB" id="5500612at2"/>
<dbReference type="STRING" id="1028.SAMN05661096_03746"/>
<dbReference type="Pfam" id="PF03372">
    <property type="entry name" value="Exo_endo_phos"/>
    <property type="match status" value="1"/>
</dbReference>
<sequence length="815" mass="91159">MIKFFTMSLTLLPSLKKSLIFLICIWINANQFIYSHDNSSLVFWDFNHPDRLEANSSWSNPILANQGSSEVSFTFSADVDRPLTTFSGSDLDQESFKTNETTGSLVPQGDEEGSVSFNPDPSQSISSTAALEGEFYTIPFQENFDNPDLFTLPDWQRFREIGEQNWMITEENFSSDNPYSARMNGFTSAPQENRTWLISPAIETNTVSAEEFLVMEFESRSFFADGTPVLRIFVSTNYDQSGDPTDEAFTWTELSASFPNETGVWQSTGEVDLTSFAEEENISIAIIYESTSESNGAAEWMIDNFAVFTINDAPEPTISTNEWYLEDYYFGVLEPGVSSDSRSFSLSASNLTSPLILNADPGIEISLGEEYSSQLTLNREDFPESGTLNVQTRMIASEDESVLAQAGSISISTDGLELSSFGYFNHTTIDKEETFDVVTWNIEWFGDPTNATTPSTDLQREKVRQMIQELDADVYAFQEITSIPAWNLLVAELQDYDGILSPATSGSSSNFGSAQKLAFLYKKATVDTLQTKVLFNNINTNDLQDFPTSNSSLFWASGRYPFSMDISATIGGIKRDLTLVNIHARSNGGGESASTPRYQLRRYDVEVLYDSLQEYYADKSVILLGDYNDDILQTVAPINEPTVPDNGESSYVKFTSDPDNYLGVTMPLSKAGLRSFITRENVIDHVMINRNLFDDHILGAERVVIPYSSIPDFNTTTSDHFPVEARFLLSGESILTAQEDLKALATIYPNPTNGILYFQNLSNVQKIELWSVSGIKLIEFQSDLERIDLSNLSPGMYLIKIISKSRQEVQRIILE</sequence>
<dbReference type="Gene3D" id="3.60.10.10">
    <property type="entry name" value="Endonuclease/exonuclease/phosphatase"/>
    <property type="match status" value="1"/>
</dbReference>
<feature type="compositionally biased region" description="Polar residues" evidence="1">
    <location>
        <begin position="115"/>
        <end position="124"/>
    </location>
</feature>
<evidence type="ECO:0000259" key="2">
    <source>
        <dbReference type="Pfam" id="PF03372"/>
    </source>
</evidence>
<feature type="domain" description="Secretion system C-terminal sorting" evidence="3">
    <location>
        <begin position="747"/>
        <end position="813"/>
    </location>
</feature>
<dbReference type="AlphaFoldDB" id="A0A1X7LBP1"/>
<feature type="domain" description="Endonuclease/exonuclease/phosphatase" evidence="2">
    <location>
        <begin position="438"/>
        <end position="720"/>
    </location>
</feature>
<name>A0A1X7LBP1_9BACT</name>
<protein>
    <submittedName>
        <fullName evidence="4">Por secretion system C-terminal sorting domain-containing protein</fullName>
    </submittedName>
</protein>
<feature type="compositionally biased region" description="Polar residues" evidence="1">
    <location>
        <begin position="86"/>
        <end position="105"/>
    </location>
</feature>
<feature type="region of interest" description="Disordered" evidence="1">
    <location>
        <begin position="86"/>
        <end position="124"/>
    </location>
</feature>